<evidence type="ECO:0000313" key="4">
    <source>
        <dbReference type="EMBL" id="TFU32039.1"/>
    </source>
</evidence>
<proteinExistence type="predicted"/>
<dbReference type="Gene3D" id="3.40.50.2000">
    <property type="entry name" value="Glycogen Phosphorylase B"/>
    <property type="match status" value="2"/>
</dbReference>
<keyword evidence="1 4" id="KW-0808">Transferase</keyword>
<name>A0A4Y9FUY8_9MICO</name>
<protein>
    <submittedName>
        <fullName evidence="4">Glycosyltransferase</fullName>
    </submittedName>
</protein>
<sequence length="398" mass="43682">MAPHRIRRGAPPTGQSARSACGPILDPMRSGPQVLVFPTFDENPYLNLLGLAPRANGFRFLGSDTYRALIRQASRLGHGDVLHIHWTTPLLQQAPSEAAAVRRLRGLTALFSRLRRRRIRIVWTLHNRLPHELRHRTLEIRLYRALAAAADVIHVMSPATAEVVADVVALDPAKVRMLPHPSYEGIYDTGIDRAAARASFGLADDERAVLFFGQIRPYKGVTELISAAARAADTGGQPIRLLLAGAVKEQSREEFAASIPPGLGAIAHLDYVPDADLARWFRAADLAVFPYRSILNSGSVHLAATFTLPVVLPDEPHLRRQFGSRAWVRFFDVEDAVGSISDLLTAPLPAVDGADWDDFLRELSPWEVSRGYAAMLAELSDWQAPRGMLSADAAGTVR</sequence>
<dbReference type="InterPro" id="IPR001296">
    <property type="entry name" value="Glyco_trans_1"/>
</dbReference>
<dbReference type="OrthoDB" id="9771846at2"/>
<dbReference type="PANTHER" id="PTHR46401">
    <property type="entry name" value="GLYCOSYLTRANSFERASE WBBK-RELATED"/>
    <property type="match status" value="1"/>
</dbReference>
<reference evidence="4 5" key="1">
    <citation type="submission" date="2019-03" db="EMBL/GenBank/DDBJ databases">
        <title>Diversity of the mouse oral microbiome.</title>
        <authorList>
            <person name="Joseph S."/>
            <person name="Aduse-Opoku J."/>
            <person name="Curtis M."/>
            <person name="Wade W."/>
            <person name="Hashim A."/>
        </authorList>
    </citation>
    <scope>NUCLEOTIDE SEQUENCE [LARGE SCALE GENOMIC DNA]</scope>
    <source>
        <strain evidence="4 5">P1012</strain>
    </source>
</reference>
<dbReference type="GO" id="GO:0016757">
    <property type="term" value="F:glycosyltransferase activity"/>
    <property type="evidence" value="ECO:0007669"/>
    <property type="project" value="InterPro"/>
</dbReference>
<dbReference type="GO" id="GO:0009103">
    <property type="term" value="P:lipopolysaccharide biosynthetic process"/>
    <property type="evidence" value="ECO:0007669"/>
    <property type="project" value="TreeGrafter"/>
</dbReference>
<gene>
    <name evidence="4" type="ORF">E4U02_12515</name>
</gene>
<dbReference type="Proteomes" id="UP000298358">
    <property type="component" value="Unassembled WGS sequence"/>
</dbReference>
<feature type="region of interest" description="Disordered" evidence="2">
    <location>
        <begin position="1"/>
        <end position="20"/>
    </location>
</feature>
<keyword evidence="5" id="KW-1185">Reference proteome</keyword>
<comment type="caution">
    <text evidence="4">The sequence shown here is derived from an EMBL/GenBank/DDBJ whole genome shotgun (WGS) entry which is preliminary data.</text>
</comment>
<evidence type="ECO:0000256" key="2">
    <source>
        <dbReference type="SAM" id="MobiDB-lite"/>
    </source>
</evidence>
<dbReference type="PANTHER" id="PTHR46401:SF2">
    <property type="entry name" value="GLYCOSYLTRANSFERASE WBBK-RELATED"/>
    <property type="match status" value="1"/>
</dbReference>
<dbReference type="EMBL" id="SPQB01000037">
    <property type="protein sequence ID" value="TFU32039.1"/>
    <property type="molecule type" value="Genomic_DNA"/>
</dbReference>
<dbReference type="Pfam" id="PF00534">
    <property type="entry name" value="Glycos_transf_1"/>
    <property type="match status" value="1"/>
</dbReference>
<evidence type="ECO:0000259" key="3">
    <source>
        <dbReference type="Pfam" id="PF00534"/>
    </source>
</evidence>
<dbReference type="AlphaFoldDB" id="A0A4Y9FUY8"/>
<accession>A0A4Y9FUY8</accession>
<evidence type="ECO:0000256" key="1">
    <source>
        <dbReference type="ARBA" id="ARBA00022679"/>
    </source>
</evidence>
<organism evidence="4 5">
    <name type="scientific">Microbacterium paludicola</name>
    <dbReference type="NCBI Taxonomy" id="300019"/>
    <lineage>
        <taxon>Bacteria</taxon>
        <taxon>Bacillati</taxon>
        <taxon>Actinomycetota</taxon>
        <taxon>Actinomycetes</taxon>
        <taxon>Micrococcales</taxon>
        <taxon>Microbacteriaceae</taxon>
        <taxon>Microbacterium</taxon>
    </lineage>
</organism>
<feature type="domain" description="Glycosyl transferase family 1" evidence="3">
    <location>
        <begin position="193"/>
        <end position="345"/>
    </location>
</feature>
<dbReference type="SUPFAM" id="SSF53756">
    <property type="entry name" value="UDP-Glycosyltransferase/glycogen phosphorylase"/>
    <property type="match status" value="1"/>
</dbReference>
<evidence type="ECO:0000313" key="5">
    <source>
        <dbReference type="Proteomes" id="UP000298358"/>
    </source>
</evidence>